<name>A0AAQ3VXJ0_9ENTE</name>
<keyword evidence="2" id="KW-1185">Reference proteome</keyword>
<reference evidence="1" key="1">
    <citation type="submission" date="2017-05" db="EMBL/GenBank/DDBJ databases">
        <authorList>
            <consortium name="The Broad Institute Genomics Platform"/>
            <consortium name="The Broad Institute Genomic Center for Infectious Diseases"/>
            <person name="Earl A."/>
            <person name="Manson A."/>
            <person name="Schwartman J."/>
            <person name="Gilmore M."/>
            <person name="Abouelleil A."/>
            <person name="Cao P."/>
            <person name="Chapman S."/>
            <person name="Cusick C."/>
            <person name="Shea T."/>
            <person name="Young S."/>
            <person name="Neafsey D."/>
            <person name="Nusbaum C."/>
            <person name="Birren B."/>
        </authorList>
    </citation>
    <scope>NUCLEOTIDE SEQUENCE</scope>
    <source>
        <strain evidence="1">9E7_DIV0242</strain>
    </source>
</reference>
<proteinExistence type="predicted"/>
<dbReference type="Proteomes" id="UP000195141">
    <property type="component" value="Chromosome"/>
</dbReference>
<dbReference type="AlphaFoldDB" id="A0AAQ3VXJ0"/>
<gene>
    <name evidence="1" type="ORF">A5888_000587</name>
</gene>
<evidence type="ECO:0000313" key="2">
    <source>
        <dbReference type="Proteomes" id="UP000195141"/>
    </source>
</evidence>
<organism evidence="1 2">
    <name type="scientific">Candidatus Enterococcus clewellii</name>
    <dbReference type="NCBI Taxonomy" id="1834193"/>
    <lineage>
        <taxon>Bacteria</taxon>
        <taxon>Bacillati</taxon>
        <taxon>Bacillota</taxon>
        <taxon>Bacilli</taxon>
        <taxon>Lactobacillales</taxon>
        <taxon>Enterococcaceae</taxon>
        <taxon>Enterococcus</taxon>
    </lineage>
</organism>
<evidence type="ECO:0000313" key="1">
    <source>
        <dbReference type="EMBL" id="WYJ88868.1"/>
    </source>
</evidence>
<protein>
    <submittedName>
        <fullName evidence="1">Uncharacterized protein</fullName>
    </submittedName>
</protein>
<reference evidence="1" key="2">
    <citation type="submission" date="2024-03" db="EMBL/GenBank/DDBJ databases">
        <title>The Genome Sequence of Enterococcus sp. DIV0242b.</title>
        <authorList>
            <consortium name="The Broad Institute Genomics Platform"/>
            <consortium name="The Broad Institute Microbial Omics Core"/>
            <consortium name="The Broad Institute Genomic Center for Infectious Diseases"/>
            <person name="Earl A."/>
            <person name="Manson A."/>
            <person name="Gilmore M."/>
            <person name="Schwartman J."/>
            <person name="Shea T."/>
            <person name="Abouelleil A."/>
            <person name="Cao P."/>
            <person name="Chapman S."/>
            <person name="Cusick C."/>
            <person name="Young S."/>
            <person name="Neafsey D."/>
            <person name="Nusbaum C."/>
            <person name="Birren B."/>
        </authorList>
    </citation>
    <scope>NUCLEOTIDE SEQUENCE</scope>
    <source>
        <strain evidence="1">9E7_DIV0242</strain>
    </source>
</reference>
<sequence length="37" mass="4474">MRTMILFALSIFYLIMNANRKPAPVPVYVRRNSRDRY</sequence>
<accession>A0AAQ3VXJ0</accession>
<dbReference type="EMBL" id="CP147247">
    <property type="protein sequence ID" value="WYJ88868.1"/>
    <property type="molecule type" value="Genomic_DNA"/>
</dbReference>